<proteinExistence type="predicted"/>
<dbReference type="Proteomes" id="UP000035265">
    <property type="component" value="Unassembled WGS sequence"/>
</dbReference>
<keyword evidence="2" id="KW-0812">Transmembrane</keyword>
<gene>
    <name evidence="3" type="ORF">FB00_01640</name>
</gene>
<organism evidence="3 4">
    <name type="scientific">Cellulosimicrobium funkei</name>
    <dbReference type="NCBI Taxonomy" id="264251"/>
    <lineage>
        <taxon>Bacteria</taxon>
        <taxon>Bacillati</taxon>
        <taxon>Actinomycetota</taxon>
        <taxon>Actinomycetes</taxon>
        <taxon>Micrococcales</taxon>
        <taxon>Promicromonosporaceae</taxon>
        <taxon>Cellulosimicrobium</taxon>
    </lineage>
</organism>
<keyword evidence="4" id="KW-1185">Reference proteome</keyword>
<feature type="transmembrane region" description="Helical" evidence="2">
    <location>
        <begin position="131"/>
        <end position="149"/>
    </location>
</feature>
<feature type="transmembrane region" description="Helical" evidence="2">
    <location>
        <begin position="155"/>
        <end position="174"/>
    </location>
</feature>
<evidence type="ECO:0000256" key="2">
    <source>
        <dbReference type="SAM" id="Phobius"/>
    </source>
</evidence>
<comment type="caution">
    <text evidence="3">The sequence shown here is derived from an EMBL/GenBank/DDBJ whole genome shotgun (WGS) entry which is preliminary data.</text>
</comment>
<keyword evidence="2" id="KW-1133">Transmembrane helix</keyword>
<feature type="transmembrane region" description="Helical" evidence="2">
    <location>
        <begin position="99"/>
        <end position="119"/>
    </location>
</feature>
<feature type="region of interest" description="Disordered" evidence="1">
    <location>
        <begin position="1"/>
        <end position="22"/>
    </location>
</feature>
<dbReference type="AlphaFoldDB" id="A0A0H2KST8"/>
<reference evidence="3 4" key="1">
    <citation type="submission" date="2014-05" db="EMBL/GenBank/DDBJ databases">
        <title>Cellulosimicrobium funkei U11 genome.</title>
        <authorList>
            <person name="Hu C."/>
            <person name="Gong Y."/>
            <person name="Wan W."/>
            <person name="Jiang M."/>
        </authorList>
    </citation>
    <scope>NUCLEOTIDE SEQUENCE [LARGE SCALE GENOMIC DNA]</scope>
    <source>
        <strain evidence="3 4">U11</strain>
    </source>
</reference>
<accession>A0A0H2KST8</accession>
<feature type="transmembrane region" description="Helical" evidence="2">
    <location>
        <begin position="36"/>
        <end position="54"/>
    </location>
</feature>
<name>A0A0H2KST8_9MICO</name>
<evidence type="ECO:0000256" key="1">
    <source>
        <dbReference type="SAM" id="MobiDB-lite"/>
    </source>
</evidence>
<dbReference type="PATRIC" id="fig|264251.5.peg.338"/>
<sequence>MKGTIERNANAPLPTVEGSEPETLSLAERAPRHTQVVLGVLRIVIGFYFLWAFLDKTFGLGFATPAERSWINGNSPTTGFLSNLEGTFSGFFSGLAGNAFIDVLFMVGLLGIGLALILGIGMRVASVSGTLLLLLMYLAELPLVTNPIIDDHITMALTIIALTLLGAGSVLGLGKTWKKIPFVQRNAWLV</sequence>
<dbReference type="EMBL" id="JNBQ01000001">
    <property type="protein sequence ID" value="KLN36581.1"/>
    <property type="molecule type" value="Genomic_DNA"/>
</dbReference>
<dbReference type="RefSeq" id="WP_047231045.1">
    <property type="nucleotide sequence ID" value="NZ_JNBQ01000001.1"/>
</dbReference>
<dbReference type="STRING" id="264251.FB00_01640"/>
<protein>
    <submittedName>
        <fullName evidence="3">Membrane protein</fullName>
    </submittedName>
</protein>
<evidence type="ECO:0000313" key="4">
    <source>
        <dbReference type="Proteomes" id="UP000035265"/>
    </source>
</evidence>
<evidence type="ECO:0000313" key="3">
    <source>
        <dbReference type="EMBL" id="KLN36581.1"/>
    </source>
</evidence>
<keyword evidence="2" id="KW-0472">Membrane</keyword>